<sequence length="126" mass="13770">MGASSVFVVVLSSVFGLTIAIALLTLLLSRSDGWRNGWASIIPYSRSGSSRIEIEEYDETAPTKPTSHPPPPRRRSVDLGDLEIGRILSNELSTPRELASQVYGKSSRRGSLPNPTLLYRSPNMAQ</sequence>
<reference evidence="3 4" key="1">
    <citation type="submission" date="2008-07" db="EMBL/GenBank/DDBJ databases">
        <authorList>
            <person name="El-Sayed N."/>
            <person name="Caler E."/>
            <person name="Inman J."/>
            <person name="Amedeo P."/>
            <person name="Hass B."/>
            <person name="Wortman J."/>
        </authorList>
    </citation>
    <scope>NUCLEOTIDE SEQUENCE [LARGE SCALE GENOMIC DNA]</scope>
    <source>
        <strain evidence="4">ATCC 50983 / TXsc</strain>
    </source>
</reference>
<evidence type="ECO:0000313" key="3">
    <source>
        <dbReference type="EMBL" id="EER01828.1"/>
    </source>
</evidence>
<protein>
    <submittedName>
        <fullName evidence="3">Uncharacterized protein</fullName>
    </submittedName>
</protein>
<dbReference type="RefSeq" id="XP_002769110.1">
    <property type="nucleotide sequence ID" value="XM_002769064.1"/>
</dbReference>
<keyword evidence="4" id="KW-1185">Reference proteome</keyword>
<dbReference type="InParanoid" id="C5LN29"/>
<dbReference type="GeneID" id="9040436"/>
<accession>C5LN29</accession>
<dbReference type="Proteomes" id="UP000007800">
    <property type="component" value="Unassembled WGS sequence"/>
</dbReference>
<dbReference type="AlphaFoldDB" id="C5LN29"/>
<keyword evidence="2" id="KW-0812">Transmembrane</keyword>
<evidence type="ECO:0000256" key="1">
    <source>
        <dbReference type="SAM" id="MobiDB-lite"/>
    </source>
</evidence>
<feature type="transmembrane region" description="Helical" evidence="2">
    <location>
        <begin position="6"/>
        <end position="28"/>
    </location>
</feature>
<keyword evidence="2" id="KW-1133">Transmembrane helix</keyword>
<feature type="region of interest" description="Disordered" evidence="1">
    <location>
        <begin position="55"/>
        <end position="77"/>
    </location>
</feature>
<name>C5LN29_PERM5</name>
<dbReference type="EMBL" id="GG683700">
    <property type="protein sequence ID" value="EER01828.1"/>
    <property type="molecule type" value="Genomic_DNA"/>
</dbReference>
<evidence type="ECO:0000256" key="2">
    <source>
        <dbReference type="SAM" id="Phobius"/>
    </source>
</evidence>
<evidence type="ECO:0000313" key="4">
    <source>
        <dbReference type="Proteomes" id="UP000007800"/>
    </source>
</evidence>
<gene>
    <name evidence="3" type="ORF">Pmar_PMAR028278</name>
</gene>
<feature type="region of interest" description="Disordered" evidence="1">
    <location>
        <begin position="95"/>
        <end position="126"/>
    </location>
</feature>
<keyword evidence="2" id="KW-0472">Membrane</keyword>
<proteinExistence type="predicted"/>
<organism evidence="4">
    <name type="scientific">Perkinsus marinus (strain ATCC 50983 / TXsc)</name>
    <dbReference type="NCBI Taxonomy" id="423536"/>
    <lineage>
        <taxon>Eukaryota</taxon>
        <taxon>Sar</taxon>
        <taxon>Alveolata</taxon>
        <taxon>Perkinsozoa</taxon>
        <taxon>Perkinsea</taxon>
        <taxon>Perkinsida</taxon>
        <taxon>Perkinsidae</taxon>
        <taxon>Perkinsus</taxon>
    </lineage>
</organism>